<keyword evidence="3" id="KW-1185">Reference proteome</keyword>
<feature type="compositionally biased region" description="Low complexity" evidence="1">
    <location>
        <begin position="78"/>
        <end position="88"/>
    </location>
</feature>
<evidence type="ECO:0000313" key="3">
    <source>
        <dbReference type="Proteomes" id="UP000558488"/>
    </source>
</evidence>
<reference evidence="2 3" key="1">
    <citation type="journal article" date="2020" name="Nature">
        <title>Six reference-quality genomes reveal evolution of bat adaptations.</title>
        <authorList>
            <person name="Jebb D."/>
            <person name="Huang Z."/>
            <person name="Pippel M."/>
            <person name="Hughes G.M."/>
            <person name="Lavrichenko K."/>
            <person name="Devanna P."/>
            <person name="Winkler S."/>
            <person name="Jermiin L.S."/>
            <person name="Skirmuntt E.C."/>
            <person name="Katzourakis A."/>
            <person name="Burkitt-Gray L."/>
            <person name="Ray D.A."/>
            <person name="Sullivan K.A.M."/>
            <person name="Roscito J.G."/>
            <person name="Kirilenko B.M."/>
            <person name="Davalos L.M."/>
            <person name="Corthals A.P."/>
            <person name="Power M.L."/>
            <person name="Jones G."/>
            <person name="Ransome R.D."/>
            <person name="Dechmann D.K.N."/>
            <person name="Locatelli A.G."/>
            <person name="Puechmaille S.J."/>
            <person name="Fedrigo O."/>
            <person name="Jarvis E.D."/>
            <person name="Hiller M."/>
            <person name="Vernes S.C."/>
            <person name="Myers E.W."/>
            <person name="Teeling E.C."/>
        </authorList>
    </citation>
    <scope>NUCLEOTIDE SEQUENCE [LARGE SCALE GENOMIC DNA]</scope>
    <source>
        <strain evidence="2">MPipKuh1</strain>
        <tissue evidence="2">Flight muscle</tissue>
    </source>
</reference>
<evidence type="ECO:0000256" key="1">
    <source>
        <dbReference type="SAM" id="MobiDB-lite"/>
    </source>
</evidence>
<feature type="region of interest" description="Disordered" evidence="1">
    <location>
        <begin position="50"/>
        <end position="134"/>
    </location>
</feature>
<sequence length="134" mass="14236">MELSLSKRHVVLFSAEPVLRPARGRPWQRFPPLLPLPLQVVPAIVALFSAPPRRGNPGRPRAAWFLRARPPPHPLPSPLTRGTSLGSEGTLGGPGGFPRARPPPSPPLQPRVRWGTGPAGVRDSGSPAAPLGTD</sequence>
<organism evidence="2 3">
    <name type="scientific">Pipistrellus kuhlii</name>
    <name type="common">Kuhl's pipistrelle</name>
    <dbReference type="NCBI Taxonomy" id="59472"/>
    <lineage>
        <taxon>Eukaryota</taxon>
        <taxon>Metazoa</taxon>
        <taxon>Chordata</taxon>
        <taxon>Craniata</taxon>
        <taxon>Vertebrata</taxon>
        <taxon>Euteleostomi</taxon>
        <taxon>Mammalia</taxon>
        <taxon>Eutheria</taxon>
        <taxon>Laurasiatheria</taxon>
        <taxon>Chiroptera</taxon>
        <taxon>Yangochiroptera</taxon>
        <taxon>Vespertilionidae</taxon>
        <taxon>Pipistrellus</taxon>
    </lineage>
</organism>
<dbReference type="EMBL" id="JACAGB010000006">
    <property type="protein sequence ID" value="KAF6358542.1"/>
    <property type="molecule type" value="Genomic_DNA"/>
</dbReference>
<proteinExistence type="predicted"/>
<feature type="compositionally biased region" description="Low complexity" evidence="1">
    <location>
        <begin position="50"/>
        <end position="68"/>
    </location>
</feature>
<protein>
    <submittedName>
        <fullName evidence="2">Uncharacterized protein</fullName>
    </submittedName>
</protein>
<feature type="compositionally biased region" description="Pro residues" evidence="1">
    <location>
        <begin position="100"/>
        <end position="109"/>
    </location>
</feature>
<gene>
    <name evidence="2" type="ORF">mPipKuh1_010364</name>
</gene>
<accession>A0A7J7Y9C6</accession>
<name>A0A7J7Y9C6_PIPKU</name>
<comment type="caution">
    <text evidence="2">The sequence shown here is derived from an EMBL/GenBank/DDBJ whole genome shotgun (WGS) entry which is preliminary data.</text>
</comment>
<evidence type="ECO:0000313" key="2">
    <source>
        <dbReference type="EMBL" id="KAF6358542.1"/>
    </source>
</evidence>
<dbReference type="AlphaFoldDB" id="A0A7J7Y9C6"/>
<dbReference type="Proteomes" id="UP000558488">
    <property type="component" value="Unassembled WGS sequence"/>
</dbReference>